<proteinExistence type="predicted"/>
<evidence type="ECO:0000313" key="3">
    <source>
        <dbReference type="Proteomes" id="UP000006556"/>
    </source>
</evidence>
<evidence type="ECO:0000313" key="2">
    <source>
        <dbReference type="EMBL" id="BAF60324.1"/>
    </source>
</evidence>
<keyword evidence="3" id="KW-1185">Reference proteome</keyword>
<feature type="transmembrane region" description="Helical" evidence="1">
    <location>
        <begin position="12"/>
        <end position="33"/>
    </location>
</feature>
<name>A5D099_PELTS</name>
<keyword evidence="1" id="KW-0812">Transmembrane</keyword>
<dbReference type="HOGENOM" id="CLU_1341309_0_0_9"/>
<evidence type="ECO:0000256" key="1">
    <source>
        <dbReference type="SAM" id="Phobius"/>
    </source>
</evidence>
<dbReference type="STRING" id="370438.PTH_2143"/>
<dbReference type="EMBL" id="AP009389">
    <property type="protein sequence ID" value="BAF60324.1"/>
    <property type="molecule type" value="Genomic_DNA"/>
</dbReference>
<keyword evidence="1" id="KW-1133">Transmembrane helix</keyword>
<protein>
    <submittedName>
        <fullName evidence="2">Hypothetical membrane protein</fullName>
    </submittedName>
</protein>
<organism evidence="2 3">
    <name type="scientific">Pelotomaculum thermopropionicum (strain DSM 13744 / JCM 10971 / SI)</name>
    <dbReference type="NCBI Taxonomy" id="370438"/>
    <lineage>
        <taxon>Bacteria</taxon>
        <taxon>Bacillati</taxon>
        <taxon>Bacillota</taxon>
        <taxon>Clostridia</taxon>
        <taxon>Eubacteriales</taxon>
        <taxon>Desulfotomaculaceae</taxon>
        <taxon>Pelotomaculum</taxon>
    </lineage>
</organism>
<dbReference type="AlphaFoldDB" id="A5D099"/>
<accession>A5D099</accession>
<reference evidence="3" key="1">
    <citation type="journal article" date="2008" name="Genome Res.">
        <title>The genome of Pelotomaculum thermopropionicum reveals niche-associated evolution in anaerobic microbiota.</title>
        <authorList>
            <person name="Kosaka T."/>
            <person name="Kato S."/>
            <person name="Shimoyama T."/>
            <person name="Ishii S."/>
            <person name="Abe T."/>
            <person name="Watanabe K."/>
        </authorList>
    </citation>
    <scope>NUCLEOTIDE SEQUENCE [LARGE SCALE GENOMIC DNA]</scope>
    <source>
        <strain evidence="3">DSM 13744 / JCM 10971 / SI</strain>
    </source>
</reference>
<dbReference type="Proteomes" id="UP000006556">
    <property type="component" value="Chromosome"/>
</dbReference>
<gene>
    <name evidence="2" type="ordered locus">PTH_2143</name>
</gene>
<keyword evidence="1" id="KW-0472">Membrane</keyword>
<sequence>MAEEQLMDSTLLAGIFGLIGTIIGSLIAGIYSYKGSKNAAERNIEVQNKVLTEAKELEDEKKREIIKTYAKLIYLDLLTAVFEGFQFLKGVARPNVGNAPPLLPMYHEYGKAITFISSEFNADELTLINKLYGIIEKIRHDIINLNYITNSFDLIRFNFLLLEVEVFGEKYSKIMSLDGNMITKDYLIYELHGKYKKIFDKLIELSDIR</sequence>
<dbReference type="KEGG" id="pth:PTH_2143"/>